<name>A0A0A9BSF2_ARUDO</name>
<dbReference type="AlphaFoldDB" id="A0A0A9BSF2"/>
<accession>A0A0A9BSF2</accession>
<proteinExistence type="predicted"/>
<evidence type="ECO:0000313" key="1">
    <source>
        <dbReference type="EMBL" id="JAD66989.1"/>
    </source>
</evidence>
<organism evidence="1">
    <name type="scientific">Arundo donax</name>
    <name type="common">Giant reed</name>
    <name type="synonym">Donax arundinaceus</name>
    <dbReference type="NCBI Taxonomy" id="35708"/>
    <lineage>
        <taxon>Eukaryota</taxon>
        <taxon>Viridiplantae</taxon>
        <taxon>Streptophyta</taxon>
        <taxon>Embryophyta</taxon>
        <taxon>Tracheophyta</taxon>
        <taxon>Spermatophyta</taxon>
        <taxon>Magnoliopsida</taxon>
        <taxon>Liliopsida</taxon>
        <taxon>Poales</taxon>
        <taxon>Poaceae</taxon>
        <taxon>PACMAD clade</taxon>
        <taxon>Arundinoideae</taxon>
        <taxon>Arundineae</taxon>
        <taxon>Arundo</taxon>
    </lineage>
</organism>
<protein>
    <submittedName>
        <fullName evidence="1">Uncharacterized protein</fullName>
    </submittedName>
</protein>
<sequence length="37" mass="4207">MIQSLLHSIVVVELIAQTEKKPSACVNYELQRVKLPQ</sequence>
<dbReference type="EMBL" id="GBRH01230906">
    <property type="protein sequence ID" value="JAD66989.1"/>
    <property type="molecule type" value="Transcribed_RNA"/>
</dbReference>
<reference evidence="1" key="2">
    <citation type="journal article" date="2015" name="Data Brief">
        <title>Shoot transcriptome of the giant reed, Arundo donax.</title>
        <authorList>
            <person name="Barrero R.A."/>
            <person name="Guerrero F.D."/>
            <person name="Moolhuijzen P."/>
            <person name="Goolsby J.A."/>
            <person name="Tidwell J."/>
            <person name="Bellgard S.E."/>
            <person name="Bellgard M.I."/>
        </authorList>
    </citation>
    <scope>NUCLEOTIDE SEQUENCE</scope>
    <source>
        <tissue evidence="1">Shoot tissue taken approximately 20 cm above the soil surface</tissue>
    </source>
</reference>
<reference evidence="1" key="1">
    <citation type="submission" date="2014-09" db="EMBL/GenBank/DDBJ databases">
        <authorList>
            <person name="Magalhaes I.L.F."/>
            <person name="Oliveira U."/>
            <person name="Santos F.R."/>
            <person name="Vidigal T.H.D.A."/>
            <person name="Brescovit A.D."/>
            <person name="Santos A.J."/>
        </authorList>
    </citation>
    <scope>NUCLEOTIDE SEQUENCE</scope>
    <source>
        <tissue evidence="1">Shoot tissue taken approximately 20 cm above the soil surface</tissue>
    </source>
</reference>